<accession>A0A0R1JD86</accession>
<evidence type="ECO:0000313" key="4">
    <source>
        <dbReference type="EMBL" id="KRK65730.1"/>
    </source>
</evidence>
<sequence>MKEGILESIETAANYHGESHWLVDRRLDATKKIIDLPKMLKLVTPSFKRSDRDLIKSEANSNKTVVQVGQRVIKNDLPDELDEKGVILTDIFTALREHPRLIQRYFMDKVINYDESDFTRYHLSMINSGIFLYIPKEVKIKQPIEIQLVQDSTTEVPMISHILVVAEEESEVTFKQSSKTVGNNSNLVQSFVEILARANSVVNYESIDEFSQNSQVYFKNRGFLNRKSKINWNISIKNKNKTVGEISNNLFGSESSANIKLDSQNNNNKIDLPVKKHGKNVNYTETIV</sequence>
<keyword evidence="5" id="KW-1185">Reference proteome</keyword>
<dbReference type="PANTHER" id="PTHR30508">
    <property type="entry name" value="FES CLUSTER ASSEMBLY PROTEIN SUF"/>
    <property type="match status" value="1"/>
</dbReference>
<comment type="similarity">
    <text evidence="1">Belongs to the iron-sulfur cluster assembly SufBD family.</text>
</comment>
<name>A0A0R1JD86_9LACO</name>
<dbReference type="STRING" id="1423811.FC72_GL000175"/>
<dbReference type="InterPro" id="IPR000825">
    <property type="entry name" value="SUF_FeS_clus_asmbl_SufBD_core"/>
</dbReference>
<dbReference type="RefSeq" id="WP_057763793.1">
    <property type="nucleotide sequence ID" value="NZ_AZDG01000001.1"/>
</dbReference>
<proteinExistence type="inferred from homology"/>
<dbReference type="InterPro" id="IPR045595">
    <property type="entry name" value="SufBD_N"/>
</dbReference>
<dbReference type="SUPFAM" id="SSF101960">
    <property type="entry name" value="Stabilizer of iron transporter SufD"/>
    <property type="match status" value="1"/>
</dbReference>
<organism evidence="4 5">
    <name type="scientific">Companilactobacillus tucceti DSM 20183</name>
    <dbReference type="NCBI Taxonomy" id="1423811"/>
    <lineage>
        <taxon>Bacteria</taxon>
        <taxon>Bacillati</taxon>
        <taxon>Bacillota</taxon>
        <taxon>Bacilli</taxon>
        <taxon>Lactobacillales</taxon>
        <taxon>Lactobacillaceae</taxon>
        <taxon>Companilactobacillus</taxon>
    </lineage>
</organism>
<dbReference type="GO" id="GO:0016226">
    <property type="term" value="P:iron-sulfur cluster assembly"/>
    <property type="evidence" value="ECO:0007669"/>
    <property type="project" value="InterPro"/>
</dbReference>
<dbReference type="Proteomes" id="UP000050929">
    <property type="component" value="Unassembled WGS sequence"/>
</dbReference>
<dbReference type="PATRIC" id="fig|1423811.3.peg.175"/>
<evidence type="ECO:0000259" key="3">
    <source>
        <dbReference type="Pfam" id="PF19295"/>
    </source>
</evidence>
<dbReference type="AlphaFoldDB" id="A0A0R1JD86"/>
<protein>
    <submittedName>
        <fullName evidence="4">FeS assembly protein SufD</fullName>
    </submittedName>
</protein>
<evidence type="ECO:0000259" key="2">
    <source>
        <dbReference type="Pfam" id="PF01458"/>
    </source>
</evidence>
<evidence type="ECO:0000256" key="1">
    <source>
        <dbReference type="ARBA" id="ARBA00043967"/>
    </source>
</evidence>
<dbReference type="OrthoDB" id="2289478at2"/>
<dbReference type="EMBL" id="AZDG01000001">
    <property type="protein sequence ID" value="KRK65730.1"/>
    <property type="molecule type" value="Genomic_DNA"/>
</dbReference>
<dbReference type="InterPro" id="IPR055346">
    <property type="entry name" value="Fe-S_cluster_assembly_SufBD"/>
</dbReference>
<gene>
    <name evidence="4" type="ORF">FC72_GL000175</name>
</gene>
<dbReference type="Pfam" id="PF19295">
    <property type="entry name" value="SufBD_N"/>
    <property type="match status" value="1"/>
</dbReference>
<comment type="caution">
    <text evidence="4">The sequence shown here is derived from an EMBL/GenBank/DDBJ whole genome shotgun (WGS) entry which is preliminary data.</text>
</comment>
<dbReference type="InterPro" id="IPR037284">
    <property type="entry name" value="SUF_FeS_clus_asmbl_SufBD_sf"/>
</dbReference>
<evidence type="ECO:0000313" key="5">
    <source>
        <dbReference type="Proteomes" id="UP000050929"/>
    </source>
</evidence>
<feature type="domain" description="SUF system FeS cluster assembly SufBD N-terminal" evidence="3">
    <location>
        <begin position="63"/>
        <end position="146"/>
    </location>
</feature>
<dbReference type="Pfam" id="PF01458">
    <property type="entry name" value="SUFBD_core"/>
    <property type="match status" value="1"/>
</dbReference>
<reference evidence="4 5" key="1">
    <citation type="journal article" date="2015" name="Genome Announc.">
        <title>Expanding the biotechnology potential of lactobacilli through comparative genomics of 213 strains and associated genera.</title>
        <authorList>
            <person name="Sun Z."/>
            <person name="Harris H.M."/>
            <person name="McCann A."/>
            <person name="Guo C."/>
            <person name="Argimon S."/>
            <person name="Zhang W."/>
            <person name="Yang X."/>
            <person name="Jeffery I.B."/>
            <person name="Cooney J.C."/>
            <person name="Kagawa T.F."/>
            <person name="Liu W."/>
            <person name="Song Y."/>
            <person name="Salvetti E."/>
            <person name="Wrobel A."/>
            <person name="Rasinkangas P."/>
            <person name="Parkhill J."/>
            <person name="Rea M.C."/>
            <person name="O'Sullivan O."/>
            <person name="Ritari J."/>
            <person name="Douillard F.P."/>
            <person name="Paul Ross R."/>
            <person name="Yang R."/>
            <person name="Briner A.E."/>
            <person name="Felis G.E."/>
            <person name="de Vos W.M."/>
            <person name="Barrangou R."/>
            <person name="Klaenhammer T.R."/>
            <person name="Caufield P.W."/>
            <person name="Cui Y."/>
            <person name="Zhang H."/>
            <person name="O'Toole P.W."/>
        </authorList>
    </citation>
    <scope>NUCLEOTIDE SEQUENCE [LARGE SCALE GENOMIC DNA]</scope>
    <source>
        <strain evidence="4 5">DSM 20183</strain>
    </source>
</reference>
<feature type="domain" description="SUF system FeS cluster assembly SufBD core" evidence="2">
    <location>
        <begin position="156"/>
        <end position="260"/>
    </location>
</feature>
<dbReference type="PANTHER" id="PTHR30508:SF1">
    <property type="entry name" value="UPF0051 PROTEIN ABCI8, CHLOROPLASTIC-RELATED"/>
    <property type="match status" value="1"/>
</dbReference>